<evidence type="ECO:0000256" key="3">
    <source>
        <dbReference type="ARBA" id="ARBA00020462"/>
    </source>
</evidence>
<dbReference type="GO" id="GO:0000993">
    <property type="term" value="F:RNA polymerase II complex binding"/>
    <property type="evidence" value="ECO:0007669"/>
    <property type="project" value="TreeGrafter"/>
</dbReference>
<dbReference type="InterPro" id="IPR007133">
    <property type="entry name" value="RNA_pol_II-assoc_Paf1"/>
</dbReference>
<protein>
    <recommendedName>
        <fullName evidence="3">RNA polymerase II-associated factor 1 homolog</fullName>
    </recommendedName>
</protein>
<dbReference type="WBParaSite" id="PSAMB.scaffold6237size9899.g28133.t1">
    <property type="protein sequence ID" value="PSAMB.scaffold6237size9899.g28133.t1"/>
    <property type="gene ID" value="PSAMB.scaffold6237size9899.g28133"/>
</dbReference>
<evidence type="ECO:0000256" key="1">
    <source>
        <dbReference type="ARBA" id="ARBA00004123"/>
    </source>
</evidence>
<name>A0A914X2Q4_9BILA</name>
<evidence type="ECO:0000256" key="4">
    <source>
        <dbReference type="ARBA" id="ARBA00023242"/>
    </source>
</evidence>
<dbReference type="Proteomes" id="UP000887566">
    <property type="component" value="Unplaced"/>
</dbReference>
<feature type="compositionally biased region" description="Acidic residues" evidence="5">
    <location>
        <begin position="391"/>
        <end position="400"/>
    </location>
</feature>
<dbReference type="PANTHER" id="PTHR23188:SF12">
    <property type="entry name" value="RNA POLYMERASE II-ASSOCIATED FACTOR 1 HOMOLOG"/>
    <property type="match status" value="1"/>
</dbReference>
<keyword evidence="4" id="KW-0539">Nucleus</keyword>
<sequence length="460" mass="53271">MRPSILQENVSSSSANNSASQQRRPMPAKRPDAKDTKKRPDLLCRVRYCNTLPDIPFEPKFLACPFVDLSRFVEYKQTTLEKNYQYELLTEPDLGVKIDLINPDTYHIDYRTEVKMHPLDERLLEDEQTNPQDSKRSRQHSKIVPWMRKTEYISSEFNRFGVGAERQETKVGYSMKKKFENENVYRDRASQIEAISKTFDEAAKPVTAHYSKPGVTAVQVLDLLPDFELWKYPFAQVIFDSDPSPLEAKGKAQEMMSQALIRGMMDEQGEQFVAYFIPLEDTLQKRAHDASLGQAFTPEEEYIYQMTREYNWTVKNKASKGYEQENYFIVLRDTGAFYNELETRVRLNRRRAKEGHAKMPNSKLIVRNREETEQEVSQQEERVHRLLYPHEEEEAIEEPTDQSQSPANDEGADSPIAKESKADKDDDDDDDEEAPVARKEQEEEEDSSPASASDDSNDSD</sequence>
<feature type="compositionally biased region" description="Acidic residues" evidence="5">
    <location>
        <begin position="425"/>
        <end position="434"/>
    </location>
</feature>
<reference evidence="7" key="1">
    <citation type="submission" date="2022-11" db="UniProtKB">
        <authorList>
            <consortium name="WormBaseParasite"/>
        </authorList>
    </citation>
    <scope>IDENTIFICATION</scope>
</reference>
<dbReference type="AlphaFoldDB" id="A0A914X2Q4"/>
<dbReference type="GO" id="GO:0003682">
    <property type="term" value="F:chromatin binding"/>
    <property type="evidence" value="ECO:0007669"/>
    <property type="project" value="TreeGrafter"/>
</dbReference>
<dbReference type="PANTHER" id="PTHR23188">
    <property type="entry name" value="RNA POLYMERASE II-ASSOCIATED FACTOR 1 HOMOLOG"/>
    <property type="match status" value="1"/>
</dbReference>
<comment type="subcellular location">
    <subcellularLocation>
        <location evidence="1">Nucleus</location>
    </subcellularLocation>
</comment>
<evidence type="ECO:0000256" key="5">
    <source>
        <dbReference type="SAM" id="MobiDB-lite"/>
    </source>
</evidence>
<dbReference type="GO" id="GO:0016593">
    <property type="term" value="C:Cdc73/Paf1 complex"/>
    <property type="evidence" value="ECO:0007669"/>
    <property type="project" value="InterPro"/>
</dbReference>
<keyword evidence="6" id="KW-1185">Reference proteome</keyword>
<feature type="compositionally biased region" description="Low complexity" evidence="5">
    <location>
        <begin position="11"/>
        <end position="24"/>
    </location>
</feature>
<comment type="similarity">
    <text evidence="2">Belongs to the PAF1 family.</text>
</comment>
<dbReference type="Pfam" id="PF03985">
    <property type="entry name" value="Paf1"/>
    <property type="match status" value="1"/>
</dbReference>
<feature type="compositionally biased region" description="Polar residues" evidence="5">
    <location>
        <begin position="1"/>
        <end position="10"/>
    </location>
</feature>
<evidence type="ECO:0000313" key="6">
    <source>
        <dbReference type="Proteomes" id="UP000887566"/>
    </source>
</evidence>
<feature type="region of interest" description="Disordered" evidence="5">
    <location>
        <begin position="1"/>
        <end position="37"/>
    </location>
</feature>
<dbReference type="GO" id="GO:0006368">
    <property type="term" value="P:transcription elongation by RNA polymerase II"/>
    <property type="evidence" value="ECO:0007669"/>
    <property type="project" value="InterPro"/>
</dbReference>
<feature type="region of interest" description="Disordered" evidence="5">
    <location>
        <begin position="350"/>
        <end position="460"/>
    </location>
</feature>
<accession>A0A914X2Q4</accession>
<feature type="compositionally biased region" description="Basic and acidic residues" evidence="5">
    <location>
        <begin position="379"/>
        <end position="390"/>
    </location>
</feature>
<proteinExistence type="inferred from homology"/>
<organism evidence="6 7">
    <name type="scientific">Plectus sambesii</name>
    <dbReference type="NCBI Taxonomy" id="2011161"/>
    <lineage>
        <taxon>Eukaryota</taxon>
        <taxon>Metazoa</taxon>
        <taxon>Ecdysozoa</taxon>
        <taxon>Nematoda</taxon>
        <taxon>Chromadorea</taxon>
        <taxon>Plectida</taxon>
        <taxon>Plectina</taxon>
        <taxon>Plectoidea</taxon>
        <taxon>Plectidae</taxon>
        <taxon>Plectus</taxon>
    </lineage>
</organism>
<evidence type="ECO:0000313" key="7">
    <source>
        <dbReference type="WBParaSite" id="PSAMB.scaffold6237size9899.g28133.t1"/>
    </source>
</evidence>
<evidence type="ECO:0000256" key="2">
    <source>
        <dbReference type="ARBA" id="ARBA00007560"/>
    </source>
</evidence>